<feature type="region of interest" description="Disordered" evidence="1">
    <location>
        <begin position="1"/>
        <end position="54"/>
    </location>
</feature>
<organism evidence="2 3">
    <name type="scientific">Liparis tanakae</name>
    <name type="common">Tanaka's snailfish</name>
    <dbReference type="NCBI Taxonomy" id="230148"/>
    <lineage>
        <taxon>Eukaryota</taxon>
        <taxon>Metazoa</taxon>
        <taxon>Chordata</taxon>
        <taxon>Craniata</taxon>
        <taxon>Vertebrata</taxon>
        <taxon>Euteleostomi</taxon>
        <taxon>Actinopterygii</taxon>
        <taxon>Neopterygii</taxon>
        <taxon>Teleostei</taxon>
        <taxon>Neoteleostei</taxon>
        <taxon>Acanthomorphata</taxon>
        <taxon>Eupercaria</taxon>
        <taxon>Perciformes</taxon>
        <taxon>Cottioidei</taxon>
        <taxon>Cottales</taxon>
        <taxon>Liparidae</taxon>
        <taxon>Liparis</taxon>
    </lineage>
</organism>
<gene>
    <name evidence="2" type="ORF">EYF80_035923</name>
</gene>
<feature type="compositionally biased region" description="Polar residues" evidence="1">
    <location>
        <begin position="9"/>
        <end position="18"/>
    </location>
</feature>
<protein>
    <submittedName>
        <fullName evidence="2">Uncharacterized protein</fullName>
    </submittedName>
</protein>
<proteinExistence type="predicted"/>
<evidence type="ECO:0000256" key="1">
    <source>
        <dbReference type="SAM" id="MobiDB-lite"/>
    </source>
</evidence>
<dbReference type="AlphaFoldDB" id="A0A4Z2GMH5"/>
<keyword evidence="3" id="KW-1185">Reference proteome</keyword>
<accession>A0A4Z2GMH5</accession>
<comment type="caution">
    <text evidence="2">The sequence shown here is derived from an EMBL/GenBank/DDBJ whole genome shotgun (WGS) entry which is preliminary data.</text>
</comment>
<evidence type="ECO:0000313" key="3">
    <source>
        <dbReference type="Proteomes" id="UP000314294"/>
    </source>
</evidence>
<dbReference type="EMBL" id="SRLO01000503">
    <property type="protein sequence ID" value="TNN53862.1"/>
    <property type="molecule type" value="Genomic_DNA"/>
</dbReference>
<name>A0A4Z2GMH5_9TELE</name>
<feature type="compositionally biased region" description="Basic and acidic residues" evidence="1">
    <location>
        <begin position="19"/>
        <end position="28"/>
    </location>
</feature>
<reference evidence="2 3" key="1">
    <citation type="submission" date="2019-03" db="EMBL/GenBank/DDBJ databases">
        <title>First draft genome of Liparis tanakae, snailfish: a comprehensive survey of snailfish specific genes.</title>
        <authorList>
            <person name="Kim W."/>
            <person name="Song I."/>
            <person name="Jeong J.-H."/>
            <person name="Kim D."/>
            <person name="Kim S."/>
            <person name="Ryu S."/>
            <person name="Song J.Y."/>
            <person name="Lee S.K."/>
        </authorList>
    </citation>
    <scope>NUCLEOTIDE SEQUENCE [LARGE SCALE GENOMIC DNA]</scope>
    <source>
        <tissue evidence="2">Muscle</tissue>
    </source>
</reference>
<evidence type="ECO:0000313" key="2">
    <source>
        <dbReference type="EMBL" id="TNN53862.1"/>
    </source>
</evidence>
<sequence>MQVVRDQRLQLQPQTSLRTQDELRETAHSPRPGPEFGVHPRGQAIPEQGQRHDDPKLCQGEFLPNAIPVRTQTSISLYQHTPHDLTSYDYLYSQRDSVPGARGEGDVGVGSPFRCALGVKTQGIKLLKENKSNGSKSDE</sequence>
<dbReference type="Proteomes" id="UP000314294">
    <property type="component" value="Unassembled WGS sequence"/>
</dbReference>